<keyword evidence="4 7" id="KW-1133">Transmembrane helix</keyword>
<evidence type="ECO:0000256" key="2">
    <source>
        <dbReference type="ARBA" id="ARBA00008488"/>
    </source>
</evidence>
<dbReference type="AlphaFoldDB" id="K0AY32"/>
<evidence type="ECO:0000256" key="7">
    <source>
        <dbReference type="SAM" id="Phobius"/>
    </source>
</evidence>
<proteinExistence type="inferred from homology"/>
<feature type="transmembrane region" description="Helical" evidence="7">
    <location>
        <begin position="139"/>
        <end position="157"/>
    </location>
</feature>
<keyword evidence="6" id="KW-0479">Metal-binding</keyword>
<dbReference type="InterPro" id="IPR004254">
    <property type="entry name" value="AdipoR/HlyIII-related"/>
</dbReference>
<dbReference type="GO" id="GO:0046872">
    <property type="term" value="F:metal ion binding"/>
    <property type="evidence" value="ECO:0007669"/>
    <property type="project" value="UniProtKB-KW"/>
</dbReference>
<feature type="transmembrane region" description="Helical" evidence="7">
    <location>
        <begin position="80"/>
        <end position="100"/>
    </location>
</feature>
<evidence type="ECO:0000256" key="1">
    <source>
        <dbReference type="ARBA" id="ARBA00004127"/>
    </source>
</evidence>
<comment type="similarity">
    <text evidence="2">Belongs to the UPF0073 (Hly-III) family.</text>
</comment>
<dbReference type="OrthoDB" id="9813689at2"/>
<feature type="transmembrane region" description="Helical" evidence="7">
    <location>
        <begin position="21"/>
        <end position="40"/>
    </location>
</feature>
<dbReference type="GO" id="GO:0140911">
    <property type="term" value="F:pore-forming activity"/>
    <property type="evidence" value="ECO:0007669"/>
    <property type="project" value="InterPro"/>
</dbReference>
<feature type="transmembrane region" description="Helical" evidence="7">
    <location>
        <begin position="163"/>
        <end position="183"/>
    </location>
</feature>
<name>K0AY32_GOTA9</name>
<dbReference type="GO" id="GO:0016020">
    <property type="term" value="C:membrane"/>
    <property type="evidence" value="ECO:0007669"/>
    <property type="project" value="InterPro"/>
</dbReference>
<sequence>MESIKKSINTEEITNAVSHGIGIGLSIAGLVVLVVLASMFGDAWYVVSFSIYGATSIMLYLASTLYHSAPEGKAKSILKIFDHSAIFLLIAGSYTPLTLITLRGKLGWSLFGIVWFIAIAGIVFKVFFVKKFKTLSTILYILMGWLVVVAIKPLFLALNTKSIVFLVVGGVLYTIGTIFYSWAKLKYNHAIWHMFVLGGSVCHFFTMLFLIPR</sequence>
<accession>K0AY32</accession>
<dbReference type="InterPro" id="IPR005744">
    <property type="entry name" value="Hy-lIII"/>
</dbReference>
<evidence type="ECO:0000256" key="3">
    <source>
        <dbReference type="ARBA" id="ARBA00022692"/>
    </source>
</evidence>
<feature type="transmembrane region" description="Helical" evidence="7">
    <location>
        <begin position="106"/>
        <end position="127"/>
    </location>
</feature>
<keyword evidence="3 7" id="KW-0812">Transmembrane</keyword>
<evidence type="ECO:0000313" key="9">
    <source>
        <dbReference type="Proteomes" id="UP000006094"/>
    </source>
</evidence>
<evidence type="ECO:0000256" key="6">
    <source>
        <dbReference type="PIRSR" id="PIRSR604254-1"/>
    </source>
</evidence>
<feature type="transmembrane region" description="Helical" evidence="7">
    <location>
        <begin position="190"/>
        <end position="211"/>
    </location>
</feature>
<organism evidence="8 9">
    <name type="scientific">Gottschalkia acidurici (strain ATCC 7906 / DSM 604 / BCRC 14475 / CIP 104303 / KCTC 5404 / NCIMB 10678 / 9a)</name>
    <name type="common">Clostridium acidurici</name>
    <dbReference type="NCBI Taxonomy" id="1128398"/>
    <lineage>
        <taxon>Bacteria</taxon>
        <taxon>Bacillati</taxon>
        <taxon>Bacillota</taxon>
        <taxon>Tissierellia</taxon>
        <taxon>Tissierellales</taxon>
        <taxon>Gottschalkiaceae</taxon>
        <taxon>Gottschalkia</taxon>
    </lineage>
</organism>
<reference evidence="8 9" key="1">
    <citation type="journal article" date="2012" name="PLoS ONE">
        <title>The purine-utilizing bacterium Clostridium acidurici 9a: a genome-guided metabolic reconsideration.</title>
        <authorList>
            <person name="Hartwich K."/>
            <person name="Poehlein A."/>
            <person name="Daniel R."/>
        </authorList>
    </citation>
    <scope>NUCLEOTIDE SEQUENCE [LARGE SCALE GENOMIC DNA]</scope>
    <source>
        <strain evidence="9">ATCC 7906 / DSM 604 / BCRC 14475 / CIP 104303 / KCTC 5404 / NCIMB 10678 / 9a</strain>
    </source>
</reference>
<evidence type="ECO:0000256" key="4">
    <source>
        <dbReference type="ARBA" id="ARBA00022989"/>
    </source>
</evidence>
<dbReference type="HOGENOM" id="CLU_051078_1_0_9"/>
<keyword evidence="5 7" id="KW-0472">Membrane</keyword>
<comment type="subcellular location">
    <subcellularLocation>
        <location evidence="1">Endomembrane system</location>
        <topology evidence="1">Multi-pass membrane protein</topology>
    </subcellularLocation>
</comment>
<dbReference type="PANTHER" id="PTHR20855:SF129">
    <property type="entry name" value="HEMOLYSIN-3 HOMOLOG"/>
    <property type="match status" value="1"/>
</dbReference>
<dbReference type="GO" id="GO:0012505">
    <property type="term" value="C:endomembrane system"/>
    <property type="evidence" value="ECO:0007669"/>
    <property type="project" value="UniProtKB-SubCell"/>
</dbReference>
<dbReference type="Proteomes" id="UP000006094">
    <property type="component" value="Chromosome"/>
</dbReference>
<dbReference type="KEGG" id="cad:Curi_c11200"/>
<keyword evidence="9" id="KW-1185">Reference proteome</keyword>
<dbReference type="Pfam" id="PF03006">
    <property type="entry name" value="HlyIII"/>
    <property type="match status" value="1"/>
</dbReference>
<feature type="binding site" evidence="6">
    <location>
        <position position="189"/>
    </location>
    <ligand>
        <name>Zn(2+)</name>
        <dbReference type="ChEBI" id="CHEBI:29105"/>
    </ligand>
</feature>
<dbReference type="PANTHER" id="PTHR20855">
    <property type="entry name" value="ADIPOR/PROGESTIN RECEPTOR-RELATED"/>
    <property type="match status" value="1"/>
</dbReference>
<evidence type="ECO:0000256" key="5">
    <source>
        <dbReference type="ARBA" id="ARBA00023136"/>
    </source>
</evidence>
<dbReference type="NCBIfam" id="TIGR01065">
    <property type="entry name" value="hlyIII"/>
    <property type="match status" value="1"/>
</dbReference>
<dbReference type="PATRIC" id="fig|1128398.3.peg.1127"/>
<evidence type="ECO:0000313" key="8">
    <source>
        <dbReference type="EMBL" id="AFS78134.1"/>
    </source>
</evidence>
<gene>
    <name evidence="8" type="primary">hlyIII</name>
    <name evidence="8" type="ordered locus">Curi_c11200</name>
</gene>
<dbReference type="EMBL" id="CP003326">
    <property type="protein sequence ID" value="AFS78134.1"/>
    <property type="molecule type" value="Genomic_DNA"/>
</dbReference>
<dbReference type="STRING" id="1128398.Curi_c11200"/>
<dbReference type="eggNOG" id="COG1272">
    <property type="taxonomic scope" value="Bacteria"/>
</dbReference>
<feature type="binding site" evidence="6">
    <location>
        <position position="193"/>
    </location>
    <ligand>
        <name>Zn(2+)</name>
        <dbReference type="ChEBI" id="CHEBI:29105"/>
    </ligand>
</feature>
<feature type="binding site" evidence="6">
    <location>
        <position position="67"/>
    </location>
    <ligand>
        <name>Zn(2+)</name>
        <dbReference type="ChEBI" id="CHEBI:29105"/>
    </ligand>
</feature>
<feature type="transmembrane region" description="Helical" evidence="7">
    <location>
        <begin position="46"/>
        <end position="68"/>
    </location>
</feature>
<keyword evidence="6" id="KW-0862">Zinc</keyword>
<protein>
    <submittedName>
        <fullName evidence="8">Channel protein hemolysin III family</fullName>
    </submittedName>
</protein>